<evidence type="ECO:0000313" key="6">
    <source>
        <dbReference type="Proteomes" id="UP001642360"/>
    </source>
</evidence>
<accession>A0ABC8R7J9</accession>
<keyword evidence="6" id="KW-1185">Reference proteome</keyword>
<feature type="compositionally biased region" description="Polar residues" evidence="4">
    <location>
        <begin position="17"/>
        <end position="30"/>
    </location>
</feature>
<dbReference type="AlphaFoldDB" id="A0ABC8R7J9"/>
<dbReference type="Pfam" id="PF03514">
    <property type="entry name" value="GRAS"/>
    <property type="match status" value="1"/>
</dbReference>
<gene>
    <name evidence="5" type="ORF">ILEXP_LOCUS6262</name>
</gene>
<feature type="region of interest" description="Leucine repeat II (LRII)" evidence="3">
    <location>
        <begin position="390"/>
        <end position="422"/>
    </location>
</feature>
<evidence type="ECO:0000313" key="5">
    <source>
        <dbReference type="EMBL" id="CAK9138909.1"/>
    </source>
</evidence>
<comment type="caution">
    <text evidence="3">Lacks conserved residue(s) required for the propagation of feature annotation.</text>
</comment>
<evidence type="ECO:0000256" key="1">
    <source>
        <dbReference type="ARBA" id="ARBA00023015"/>
    </source>
</evidence>
<organism evidence="5 6">
    <name type="scientific">Ilex paraguariensis</name>
    <name type="common">yerba mate</name>
    <dbReference type="NCBI Taxonomy" id="185542"/>
    <lineage>
        <taxon>Eukaryota</taxon>
        <taxon>Viridiplantae</taxon>
        <taxon>Streptophyta</taxon>
        <taxon>Embryophyta</taxon>
        <taxon>Tracheophyta</taxon>
        <taxon>Spermatophyta</taxon>
        <taxon>Magnoliopsida</taxon>
        <taxon>eudicotyledons</taxon>
        <taxon>Gunneridae</taxon>
        <taxon>Pentapetalae</taxon>
        <taxon>asterids</taxon>
        <taxon>campanulids</taxon>
        <taxon>Aquifoliales</taxon>
        <taxon>Aquifoliaceae</taxon>
        <taxon>Ilex</taxon>
    </lineage>
</organism>
<feature type="region of interest" description="SAW" evidence="3">
    <location>
        <begin position="525"/>
        <end position="601"/>
    </location>
</feature>
<protein>
    <recommendedName>
        <fullName evidence="7">DELLA protein RGL1</fullName>
    </recommendedName>
</protein>
<evidence type="ECO:0000256" key="3">
    <source>
        <dbReference type="PROSITE-ProRule" id="PRU01191"/>
    </source>
</evidence>
<dbReference type="Proteomes" id="UP001642360">
    <property type="component" value="Unassembled WGS sequence"/>
</dbReference>
<evidence type="ECO:0000256" key="4">
    <source>
        <dbReference type="SAM" id="MobiDB-lite"/>
    </source>
</evidence>
<dbReference type="InterPro" id="IPR005202">
    <property type="entry name" value="TF_GRAS"/>
</dbReference>
<proteinExistence type="inferred from homology"/>
<sequence length="603" mass="67237">MPAVTCNYPSRPKESSWHQTQVSPLSSFSNGGHGQKPSKPVILKEQFNFGGALDEYSSAKDFGQRVGAGRNIAAQTHLYGTEAWGDLGDLSSFWSELGIDNFYVDIVSPPFQSCDEGISELVSVQSEDSEVIEPKKEEPILSPSASLTILNNYGGGFRRLNAEKINAPSYDTTCTVVHGRKLSTNAIMRLAGEKFINSCSQLVDDISAPSHPYSSSFTDLSDEEAKDVELVQCLLASVEKISQQQFDRARKLLIQCDDSSSNKGNPVQRVVYYFSEALREKIDHETGGFTSQCLGKKQSRDTVEAVMSPNPTIISFYKNIPFIQVSQFSGVQALIDNLGGAKKVHIIDLEIRGGTHCTILMQALAARGECPLEHLKITAVGTRLKPKIEETGNRLMSFARSMNLSFSFNVVMVADMLDLNEYLFELDSEEVVAVYSSCILNSMIQRPDRLECLMRVMRNINPCVMVVTEIEASHNSPIFVNRFIETLFFYGAFFDALADGMRHDEPNRMMSESIYTSQAIRNIVAAEGEDRTLRHVNIHTWRMFLARFGMVEIDLSLSSLYQANMLLTNFACGSSCRLEIDGKSLMIGWKETPMFSLSVWKFL</sequence>
<keyword evidence="1" id="KW-0805">Transcription regulation</keyword>
<dbReference type="PROSITE" id="PS50985">
    <property type="entry name" value="GRAS"/>
    <property type="match status" value="1"/>
</dbReference>
<keyword evidence="2" id="KW-0804">Transcription</keyword>
<comment type="similarity">
    <text evidence="3">Belongs to the GRAS family.</text>
</comment>
<evidence type="ECO:0000256" key="2">
    <source>
        <dbReference type="ARBA" id="ARBA00023163"/>
    </source>
</evidence>
<reference evidence="5 6" key="1">
    <citation type="submission" date="2024-02" db="EMBL/GenBank/DDBJ databases">
        <authorList>
            <person name="Vignale AGUSTIN F."/>
            <person name="Sosa J E."/>
            <person name="Modenutti C."/>
        </authorList>
    </citation>
    <scope>NUCLEOTIDE SEQUENCE [LARGE SCALE GENOMIC DNA]</scope>
</reference>
<dbReference type="PANTHER" id="PTHR31636">
    <property type="entry name" value="OSJNBA0084A10.13 PROTEIN-RELATED"/>
    <property type="match status" value="1"/>
</dbReference>
<evidence type="ECO:0008006" key="7">
    <source>
        <dbReference type="Google" id="ProtNLM"/>
    </source>
</evidence>
<feature type="short sequence motif" description="VHIID" evidence="3">
    <location>
        <begin position="344"/>
        <end position="348"/>
    </location>
</feature>
<name>A0ABC8R7J9_9AQUA</name>
<comment type="caution">
    <text evidence="5">The sequence shown here is derived from an EMBL/GenBank/DDBJ whole genome shotgun (WGS) entry which is preliminary data.</text>
</comment>
<feature type="region of interest" description="Disordered" evidence="4">
    <location>
        <begin position="1"/>
        <end position="37"/>
    </location>
</feature>
<dbReference type="EMBL" id="CAUOFW020000925">
    <property type="protein sequence ID" value="CAK9138909.1"/>
    <property type="molecule type" value="Genomic_DNA"/>
</dbReference>